<evidence type="ECO:0000313" key="6">
    <source>
        <dbReference type="Proteomes" id="UP000032068"/>
    </source>
</evidence>
<comment type="caution">
    <text evidence="5">The sequence shown here is derived from an EMBL/GenBank/DDBJ whole genome shotgun (WGS) entry which is preliminary data.</text>
</comment>
<dbReference type="RefSeq" id="WP_042551828.1">
    <property type="nucleotide sequence ID" value="NZ_JXQW01000001.1"/>
</dbReference>
<dbReference type="PROSITE" id="PS50851">
    <property type="entry name" value="CHEW"/>
    <property type="match status" value="1"/>
</dbReference>
<dbReference type="PANTHER" id="PTHR22617:SF45">
    <property type="entry name" value="CHEMOTAXIS PROTEIN CHEW"/>
    <property type="match status" value="1"/>
</dbReference>
<organism evidence="5 6">
    <name type="scientific">Pseudomonas fulva</name>
    <dbReference type="NCBI Taxonomy" id="47880"/>
    <lineage>
        <taxon>Bacteria</taxon>
        <taxon>Pseudomonadati</taxon>
        <taxon>Pseudomonadota</taxon>
        <taxon>Gammaproteobacteria</taxon>
        <taxon>Pseudomonadales</taxon>
        <taxon>Pseudomonadaceae</taxon>
        <taxon>Pseudomonas</taxon>
    </lineage>
</organism>
<reference evidence="5 6" key="1">
    <citation type="submission" date="2014-12" db="EMBL/GenBank/DDBJ databases">
        <title>16Stimator: statistical estimation of ribosomal gene copy numbers from draft genome assemblies.</title>
        <authorList>
            <person name="Perisin M.A."/>
            <person name="Vetter M."/>
            <person name="Gilbert J.A."/>
            <person name="Bergelson J."/>
        </authorList>
    </citation>
    <scope>NUCLEOTIDE SEQUENCE [LARGE SCALE GENOMIC DNA]</scope>
    <source>
        <strain evidence="5 6">MEJ086</strain>
    </source>
</reference>
<dbReference type="InterPro" id="IPR036061">
    <property type="entry name" value="CheW-like_dom_sf"/>
</dbReference>
<name>A0A0D0L9D1_9PSED</name>
<evidence type="ECO:0000256" key="1">
    <source>
        <dbReference type="ARBA" id="ARBA00004496"/>
    </source>
</evidence>
<dbReference type="GO" id="GO:0005829">
    <property type="term" value="C:cytosol"/>
    <property type="evidence" value="ECO:0007669"/>
    <property type="project" value="TreeGrafter"/>
</dbReference>
<protein>
    <recommendedName>
        <fullName evidence="2">Chemotaxis protein CheW</fullName>
    </recommendedName>
</protein>
<dbReference type="EMBL" id="JXQW01000001">
    <property type="protein sequence ID" value="KIQ06583.1"/>
    <property type="molecule type" value="Genomic_DNA"/>
</dbReference>
<gene>
    <name evidence="5" type="ORF">RU08_00560</name>
</gene>
<feature type="domain" description="CheW-like" evidence="4">
    <location>
        <begin position="78"/>
        <end position="223"/>
    </location>
</feature>
<accession>A0A0D0L9D1</accession>
<sequence length="226" mass="24902">MTDSLLPLSDVERAAIDDCWNRIGVQGDKSCERLVQHIHCRNCEVHASLATRLLDRFALQRDEDEPEHEWVEEESGERRSILIFRVGEAWLALATRALSEVATRTSIHSLPHQRSLGLMGVTNVRGALVACVSLAEMLGLESAEAVTERRVVPRMLIFSLADGPVVMPVDEVEGIEAIAVSQVVETGNGSVPMARRFASGVLQWKGRSVTLLDEQILQQTIARSLG</sequence>
<evidence type="ECO:0000256" key="2">
    <source>
        <dbReference type="ARBA" id="ARBA00021483"/>
    </source>
</evidence>
<comment type="subcellular location">
    <subcellularLocation>
        <location evidence="1">Cytoplasm</location>
    </subcellularLocation>
</comment>
<dbReference type="Gene3D" id="2.30.30.40">
    <property type="entry name" value="SH3 Domains"/>
    <property type="match status" value="1"/>
</dbReference>
<dbReference type="Proteomes" id="UP000032068">
    <property type="component" value="Unassembled WGS sequence"/>
</dbReference>
<evidence type="ECO:0000256" key="3">
    <source>
        <dbReference type="ARBA" id="ARBA00022490"/>
    </source>
</evidence>
<evidence type="ECO:0000259" key="4">
    <source>
        <dbReference type="PROSITE" id="PS50851"/>
    </source>
</evidence>
<dbReference type="InterPro" id="IPR002545">
    <property type="entry name" value="CheW-lke_dom"/>
</dbReference>
<dbReference type="GO" id="GO:0006935">
    <property type="term" value="P:chemotaxis"/>
    <property type="evidence" value="ECO:0007669"/>
    <property type="project" value="InterPro"/>
</dbReference>
<proteinExistence type="predicted"/>
<dbReference type="Pfam" id="PF01584">
    <property type="entry name" value="CheW"/>
    <property type="match status" value="1"/>
</dbReference>
<dbReference type="SUPFAM" id="SSF50341">
    <property type="entry name" value="CheW-like"/>
    <property type="match status" value="1"/>
</dbReference>
<dbReference type="PANTHER" id="PTHR22617">
    <property type="entry name" value="CHEMOTAXIS SENSOR HISTIDINE KINASE-RELATED"/>
    <property type="match status" value="1"/>
</dbReference>
<dbReference type="OrthoDB" id="21516at2"/>
<evidence type="ECO:0000313" key="5">
    <source>
        <dbReference type="EMBL" id="KIQ06583.1"/>
    </source>
</evidence>
<dbReference type="InterPro" id="IPR039315">
    <property type="entry name" value="CheW"/>
</dbReference>
<dbReference type="Gene3D" id="2.40.50.180">
    <property type="entry name" value="CheA-289, Domain 4"/>
    <property type="match status" value="1"/>
</dbReference>
<keyword evidence="3" id="KW-0963">Cytoplasm</keyword>
<dbReference type="GO" id="GO:0007165">
    <property type="term" value="P:signal transduction"/>
    <property type="evidence" value="ECO:0007669"/>
    <property type="project" value="InterPro"/>
</dbReference>
<dbReference type="AlphaFoldDB" id="A0A0D0L9D1"/>